<dbReference type="InterPro" id="IPR013549">
    <property type="entry name" value="DUF1731"/>
</dbReference>
<dbReference type="NCBIfam" id="TIGR01777">
    <property type="entry name" value="yfcH"/>
    <property type="match status" value="1"/>
</dbReference>
<evidence type="ECO:0000259" key="3">
    <source>
        <dbReference type="Pfam" id="PF08338"/>
    </source>
</evidence>
<dbReference type="EMBL" id="AP017378">
    <property type="protein sequence ID" value="BBD07306.1"/>
    <property type="molecule type" value="Genomic_DNA"/>
</dbReference>
<dbReference type="Proteomes" id="UP000269883">
    <property type="component" value="Chromosome"/>
</dbReference>
<dbReference type="Pfam" id="PF01370">
    <property type="entry name" value="Epimerase"/>
    <property type="match status" value="1"/>
</dbReference>
<evidence type="ECO:0000256" key="1">
    <source>
        <dbReference type="ARBA" id="ARBA00009353"/>
    </source>
</evidence>
<dbReference type="PANTHER" id="PTHR11092">
    <property type="entry name" value="SUGAR NUCLEOTIDE EPIMERASE RELATED"/>
    <property type="match status" value="1"/>
</dbReference>
<organism evidence="4 5">
    <name type="scientific">Desulfovibrio ferrophilus</name>
    <dbReference type="NCBI Taxonomy" id="241368"/>
    <lineage>
        <taxon>Bacteria</taxon>
        <taxon>Pseudomonadati</taxon>
        <taxon>Thermodesulfobacteriota</taxon>
        <taxon>Desulfovibrionia</taxon>
        <taxon>Desulfovibrionales</taxon>
        <taxon>Desulfovibrionaceae</taxon>
        <taxon>Desulfovibrio</taxon>
    </lineage>
</organism>
<dbReference type="InterPro" id="IPR036291">
    <property type="entry name" value="NAD(P)-bd_dom_sf"/>
</dbReference>
<evidence type="ECO:0008006" key="6">
    <source>
        <dbReference type="Google" id="ProtNLM"/>
    </source>
</evidence>
<dbReference type="SUPFAM" id="SSF51735">
    <property type="entry name" value="NAD(P)-binding Rossmann-fold domains"/>
    <property type="match status" value="1"/>
</dbReference>
<dbReference type="KEGG" id="dfl:DFE_0580"/>
<proteinExistence type="inferred from homology"/>
<dbReference type="RefSeq" id="WP_126376454.1">
    <property type="nucleotide sequence ID" value="NZ_AP017378.1"/>
</dbReference>
<dbReference type="PANTHER" id="PTHR11092:SF0">
    <property type="entry name" value="EPIMERASE FAMILY PROTEIN SDR39U1"/>
    <property type="match status" value="1"/>
</dbReference>
<keyword evidence="5" id="KW-1185">Reference proteome</keyword>
<reference evidence="4 5" key="1">
    <citation type="journal article" date="2018" name="Sci. Adv.">
        <title>Multi-heme cytochromes provide a pathway for survival in energy-limited environments.</title>
        <authorList>
            <person name="Deng X."/>
            <person name="Dohmae N."/>
            <person name="Nealson K.H."/>
            <person name="Hashimoto K."/>
            <person name="Okamoto A."/>
        </authorList>
    </citation>
    <scope>NUCLEOTIDE SEQUENCE [LARGE SCALE GENOMIC DNA]</scope>
    <source>
        <strain evidence="4 5">IS5</strain>
    </source>
</reference>
<evidence type="ECO:0000259" key="2">
    <source>
        <dbReference type="Pfam" id="PF01370"/>
    </source>
</evidence>
<comment type="similarity">
    <text evidence="1">Belongs to the NAD(P)-dependent epimerase/dehydratase family. SDR39U1 subfamily.</text>
</comment>
<feature type="domain" description="DUF1731" evidence="3">
    <location>
        <begin position="260"/>
        <end position="307"/>
    </location>
</feature>
<evidence type="ECO:0000313" key="5">
    <source>
        <dbReference type="Proteomes" id="UP000269883"/>
    </source>
</evidence>
<dbReference type="AlphaFoldDB" id="A0A2Z6AVU0"/>
<dbReference type="OrthoDB" id="5292533at2"/>
<dbReference type="InterPro" id="IPR010099">
    <property type="entry name" value="SDR39U1"/>
</dbReference>
<gene>
    <name evidence="4" type="ORF">DFE_0580</name>
</gene>
<evidence type="ECO:0000313" key="4">
    <source>
        <dbReference type="EMBL" id="BBD07306.1"/>
    </source>
</evidence>
<name>A0A2Z6AVU0_9BACT</name>
<dbReference type="InterPro" id="IPR001509">
    <property type="entry name" value="Epimerase_deHydtase"/>
</dbReference>
<protein>
    <recommendedName>
        <fullName evidence="6">TIGR01777 family protein</fullName>
    </recommendedName>
</protein>
<feature type="domain" description="NAD-dependent epimerase/dehydratase" evidence="2">
    <location>
        <begin position="3"/>
        <end position="234"/>
    </location>
</feature>
<accession>A0A2Z6AVU0</accession>
<dbReference type="Gene3D" id="3.40.50.720">
    <property type="entry name" value="NAD(P)-binding Rossmann-like Domain"/>
    <property type="match status" value="1"/>
</dbReference>
<dbReference type="CDD" id="cd05242">
    <property type="entry name" value="SDR_a8"/>
    <property type="match status" value="1"/>
</dbReference>
<sequence length="313" mass="33265">MYVIVTGGTGFIGRALVAELQRSGHGVAVPSRLPEKARAVLGPGVDCVAWDGVDSAPLVRLLDNAGQESAVVNLAGEGIANGRWTVEKKAAILNSRIRATEAVTSATLEATKPPAVILQGSAVGYYGYRASEHGEMLDETKPQGEGFLAEVCLAWETVGTSVAVANVRQVVIRTGLVIGTGGVLAKFLPPFRFFMGGPLGNGEQWMPWIHLSDQVGAIRWLLENDRAEGVYNLCAPTPVSMSYFCTALGRAVHRPSWLPVPSAALRLLLGREMADETVLASQRAVPTRLLAEGFQFRMIELGSALSEAINTSG</sequence>
<dbReference type="Pfam" id="PF08338">
    <property type="entry name" value="DUF1731"/>
    <property type="match status" value="1"/>
</dbReference>